<keyword evidence="8" id="KW-0411">Iron-sulfur</keyword>
<dbReference type="PROSITE" id="PS00595">
    <property type="entry name" value="AA_TRANSFER_CLASS_5"/>
    <property type="match status" value="1"/>
</dbReference>
<dbReference type="EMBL" id="AAMX01000001">
    <property type="protein sequence ID" value="EAQ33271.1"/>
    <property type="molecule type" value="Genomic_DNA"/>
</dbReference>
<evidence type="ECO:0000259" key="11">
    <source>
        <dbReference type="Pfam" id="PF00266"/>
    </source>
</evidence>
<accession>A0ABM9WQW6</accession>
<comment type="cofactor">
    <cofactor evidence="1 10">
        <name>pyridoxal 5'-phosphate</name>
        <dbReference type="ChEBI" id="CHEBI:597326"/>
    </cofactor>
</comment>
<protein>
    <recommendedName>
        <fullName evidence="3">cysteine desulfurase</fullName>
        <ecNumber evidence="3">2.8.1.7</ecNumber>
    </recommendedName>
</protein>
<dbReference type="EC" id="2.8.1.7" evidence="3"/>
<sequence length="374" mass="40431">MIYLDSVASYPSLPEVDEILYSTAKNNFANPSSSHSLGEQGKELVEGAREAAADSIGALSSEVVFTSGATESNNLIIKGVILPLLLKGQKPHLITSILEHKCVLSISRYLESLGCEVTYLHPNSDGEIQPSIVKNAFRENTALVSIMHVNNELGTINPIAEIGEVCMSEKIPLHTDAAQSYLKLETDVDELNVDFMSLSSHKVGGPKGVGIAYIRDLKDLDISPVVHGAGQEFGLRGGTLPTPLIAAFGVAIQSFSKYYTLEKTNKLKRQLLEGLEKANIKYRINGGRNVIPSCISLTLSSSNIQALLRCNHASLALSQGSACSARSIEPSHVLTALNFDREQASKTLRISFSHKNTGEDIKILLDEIIKFTGN</sequence>
<keyword evidence="7" id="KW-0408">Iron</keyword>
<evidence type="ECO:0000256" key="5">
    <source>
        <dbReference type="ARBA" id="ARBA00022723"/>
    </source>
</evidence>
<keyword evidence="6" id="KW-0663">Pyridoxal phosphate</keyword>
<evidence type="ECO:0000313" key="12">
    <source>
        <dbReference type="EMBL" id="EAQ33271.1"/>
    </source>
</evidence>
<evidence type="ECO:0000256" key="8">
    <source>
        <dbReference type="ARBA" id="ARBA00023014"/>
    </source>
</evidence>
<proteinExistence type="inferred from homology"/>
<dbReference type="PANTHER" id="PTHR11601:SF34">
    <property type="entry name" value="CYSTEINE DESULFURASE"/>
    <property type="match status" value="1"/>
</dbReference>
<dbReference type="Gene3D" id="1.10.260.50">
    <property type="match status" value="1"/>
</dbReference>
<evidence type="ECO:0000256" key="10">
    <source>
        <dbReference type="RuleBase" id="RU004504"/>
    </source>
</evidence>
<reference evidence="12 13" key="1">
    <citation type="submission" date="2006-01" db="EMBL/GenBank/DDBJ databases">
        <authorList>
            <person name="Brettar I."/>
            <person name="Hofle M."/>
            <person name="Ferriera S."/>
            <person name="Johnson J."/>
            <person name="Kravitz S."/>
            <person name="Halpern A."/>
            <person name="Remington K."/>
            <person name="Beeson K."/>
            <person name="Tran B."/>
            <person name="Rogers Y.-H."/>
            <person name="Friedman R."/>
            <person name="Venter J.C."/>
        </authorList>
    </citation>
    <scope>NUCLEOTIDE SEQUENCE [LARGE SCALE GENOMIC DNA]</scope>
    <source>
        <strain evidence="12 13">OS145</strain>
    </source>
</reference>
<organism evidence="12 13">
    <name type="scientific">Idiomarina baltica OS145</name>
    <dbReference type="NCBI Taxonomy" id="314276"/>
    <lineage>
        <taxon>Bacteria</taxon>
        <taxon>Pseudomonadati</taxon>
        <taxon>Pseudomonadota</taxon>
        <taxon>Gammaproteobacteria</taxon>
        <taxon>Alteromonadales</taxon>
        <taxon>Idiomarinaceae</taxon>
        <taxon>Idiomarina</taxon>
    </lineage>
</organism>
<dbReference type="RefSeq" id="WP_006954022.1">
    <property type="nucleotide sequence ID" value="NZ_AAMX01000001.1"/>
</dbReference>
<dbReference type="Gene3D" id="3.40.640.10">
    <property type="entry name" value="Type I PLP-dependent aspartate aminotransferase-like (Major domain)"/>
    <property type="match status" value="1"/>
</dbReference>
<comment type="catalytic activity">
    <reaction evidence="9">
        <text>(sulfur carrier)-H + L-cysteine = (sulfur carrier)-SH + L-alanine</text>
        <dbReference type="Rhea" id="RHEA:43892"/>
        <dbReference type="Rhea" id="RHEA-COMP:14737"/>
        <dbReference type="Rhea" id="RHEA-COMP:14739"/>
        <dbReference type="ChEBI" id="CHEBI:29917"/>
        <dbReference type="ChEBI" id="CHEBI:35235"/>
        <dbReference type="ChEBI" id="CHEBI:57972"/>
        <dbReference type="ChEBI" id="CHEBI:64428"/>
        <dbReference type="EC" id="2.8.1.7"/>
    </reaction>
</comment>
<evidence type="ECO:0000256" key="1">
    <source>
        <dbReference type="ARBA" id="ARBA00001933"/>
    </source>
</evidence>
<keyword evidence="12" id="KW-0032">Aminotransferase</keyword>
<dbReference type="InterPro" id="IPR015424">
    <property type="entry name" value="PyrdxlP-dep_Trfase"/>
</dbReference>
<evidence type="ECO:0000256" key="6">
    <source>
        <dbReference type="ARBA" id="ARBA00022898"/>
    </source>
</evidence>
<feature type="domain" description="Aminotransferase class V" evidence="11">
    <location>
        <begin position="2"/>
        <end position="364"/>
    </location>
</feature>
<dbReference type="InterPro" id="IPR015421">
    <property type="entry name" value="PyrdxlP-dep_Trfase_major"/>
</dbReference>
<dbReference type="InterPro" id="IPR020578">
    <property type="entry name" value="Aminotrans_V_PyrdxlP_BS"/>
</dbReference>
<evidence type="ECO:0000313" key="13">
    <source>
        <dbReference type="Proteomes" id="UP000016543"/>
    </source>
</evidence>
<evidence type="ECO:0000256" key="7">
    <source>
        <dbReference type="ARBA" id="ARBA00023004"/>
    </source>
</evidence>
<dbReference type="PIRSF" id="PIRSF005572">
    <property type="entry name" value="NifS"/>
    <property type="match status" value="1"/>
</dbReference>
<dbReference type="PANTHER" id="PTHR11601">
    <property type="entry name" value="CYSTEINE DESULFURYLASE FAMILY MEMBER"/>
    <property type="match status" value="1"/>
</dbReference>
<evidence type="ECO:0000256" key="4">
    <source>
        <dbReference type="ARBA" id="ARBA00022679"/>
    </source>
</evidence>
<comment type="caution">
    <text evidence="12">The sequence shown here is derived from an EMBL/GenBank/DDBJ whole genome shotgun (WGS) entry which is preliminary data.</text>
</comment>
<dbReference type="SUPFAM" id="SSF53383">
    <property type="entry name" value="PLP-dependent transferases"/>
    <property type="match status" value="1"/>
</dbReference>
<comment type="similarity">
    <text evidence="2">Belongs to the class-V pyridoxal-phosphate-dependent aminotransferase family. NifS/IscS subfamily.</text>
</comment>
<keyword evidence="13" id="KW-1185">Reference proteome</keyword>
<gene>
    <name evidence="12" type="ORF">OS145_02845</name>
</gene>
<evidence type="ECO:0000256" key="2">
    <source>
        <dbReference type="ARBA" id="ARBA00006490"/>
    </source>
</evidence>
<dbReference type="Pfam" id="PF00266">
    <property type="entry name" value="Aminotran_5"/>
    <property type="match status" value="1"/>
</dbReference>
<evidence type="ECO:0000256" key="9">
    <source>
        <dbReference type="ARBA" id="ARBA00050776"/>
    </source>
</evidence>
<keyword evidence="4" id="KW-0808">Transferase</keyword>
<dbReference type="InterPro" id="IPR015422">
    <property type="entry name" value="PyrdxlP-dep_Trfase_small"/>
</dbReference>
<name>A0ABM9WQW6_9GAMM</name>
<keyword evidence="5" id="KW-0479">Metal-binding</keyword>
<dbReference type="InterPro" id="IPR000192">
    <property type="entry name" value="Aminotrans_V_dom"/>
</dbReference>
<dbReference type="Proteomes" id="UP000016543">
    <property type="component" value="Unassembled WGS sequence"/>
</dbReference>
<dbReference type="Gene3D" id="3.90.1150.10">
    <property type="entry name" value="Aspartate Aminotransferase, domain 1"/>
    <property type="match status" value="1"/>
</dbReference>
<evidence type="ECO:0000256" key="3">
    <source>
        <dbReference type="ARBA" id="ARBA00012239"/>
    </source>
</evidence>
<dbReference type="GO" id="GO:0008483">
    <property type="term" value="F:transaminase activity"/>
    <property type="evidence" value="ECO:0007669"/>
    <property type="project" value="UniProtKB-KW"/>
</dbReference>
<dbReference type="InterPro" id="IPR016454">
    <property type="entry name" value="Cysteine_dSase"/>
</dbReference>